<feature type="domain" description="ABC transmembrane type-1" evidence="7">
    <location>
        <begin position="26"/>
        <end position="209"/>
    </location>
</feature>
<keyword evidence="3 6" id="KW-0812">Transmembrane</keyword>
<dbReference type="Gene3D" id="1.10.3720.10">
    <property type="entry name" value="MetI-like"/>
    <property type="match status" value="1"/>
</dbReference>
<dbReference type="CDD" id="cd06261">
    <property type="entry name" value="TM_PBP2"/>
    <property type="match status" value="1"/>
</dbReference>
<dbReference type="AlphaFoldDB" id="A0A4V0YF89"/>
<feature type="transmembrane region" description="Helical" evidence="6">
    <location>
        <begin position="26"/>
        <end position="50"/>
    </location>
</feature>
<dbReference type="PROSITE" id="PS50928">
    <property type="entry name" value="ABC_TM1"/>
    <property type="match status" value="1"/>
</dbReference>
<keyword evidence="9" id="KW-1185">Reference proteome</keyword>
<evidence type="ECO:0000256" key="3">
    <source>
        <dbReference type="ARBA" id="ARBA00022692"/>
    </source>
</evidence>
<dbReference type="InterPro" id="IPR000515">
    <property type="entry name" value="MetI-like"/>
</dbReference>
<accession>A0A4V0YF89</accession>
<evidence type="ECO:0000256" key="4">
    <source>
        <dbReference type="ARBA" id="ARBA00022989"/>
    </source>
</evidence>
<dbReference type="InterPro" id="IPR051204">
    <property type="entry name" value="ABC_transp_perm/SBD"/>
</dbReference>
<evidence type="ECO:0000313" key="8">
    <source>
        <dbReference type="EMBL" id="QAY66871.1"/>
    </source>
</evidence>
<evidence type="ECO:0000256" key="5">
    <source>
        <dbReference type="ARBA" id="ARBA00023136"/>
    </source>
</evidence>
<feature type="transmembrane region" description="Helical" evidence="6">
    <location>
        <begin position="142"/>
        <end position="167"/>
    </location>
</feature>
<comment type="subcellular location">
    <subcellularLocation>
        <location evidence="6">Cell membrane</location>
        <topology evidence="6">Multi-pass membrane protein</topology>
    </subcellularLocation>
    <subcellularLocation>
        <location evidence="1">Membrane</location>
        <topology evidence="1">Multi-pass membrane protein</topology>
    </subcellularLocation>
</comment>
<keyword evidence="2 6" id="KW-0813">Transport</keyword>
<organism evidence="8 9">
    <name type="scientific">Paenibacillus protaetiae</name>
    <dbReference type="NCBI Taxonomy" id="2509456"/>
    <lineage>
        <taxon>Bacteria</taxon>
        <taxon>Bacillati</taxon>
        <taxon>Bacillota</taxon>
        <taxon>Bacilli</taxon>
        <taxon>Bacillales</taxon>
        <taxon>Paenibacillaceae</taxon>
        <taxon>Paenibacillus</taxon>
    </lineage>
</organism>
<evidence type="ECO:0000259" key="7">
    <source>
        <dbReference type="PROSITE" id="PS50928"/>
    </source>
</evidence>
<dbReference type="GO" id="GO:0005886">
    <property type="term" value="C:plasma membrane"/>
    <property type="evidence" value="ECO:0007669"/>
    <property type="project" value="UniProtKB-SubCell"/>
</dbReference>
<gene>
    <name evidence="8" type="ORF">ET464_11165</name>
</gene>
<dbReference type="PANTHER" id="PTHR30177:SF4">
    <property type="entry name" value="OSMOPROTECTANT IMPORT PERMEASE PROTEIN OSMW"/>
    <property type="match status" value="1"/>
</dbReference>
<proteinExistence type="inferred from homology"/>
<sequence>MAGPHLTIGDFFSYVSRNRAMLWEYLFQHIMMVLLGVGLAIIIGVPLGIWCSRSKGAAKIIMAITNVLQVIPSLAMLVLLMMWLGLGMMTVTFGLFLYSLNPVVRNTYVGLTQVNSSYVEAGRGVGMSRMQMLLQVRLPLSLPYILSGIRIAAVIAVGVAAIAPLIGGSGLGREIYAGINNQNPLRIYAGAIPAAVLAIAADIVLGALQRKVNMERRKSRKSDAVPPVPKTQG</sequence>
<dbReference type="PANTHER" id="PTHR30177">
    <property type="entry name" value="GLYCINE BETAINE/L-PROLINE TRANSPORT SYSTEM PERMEASE PROTEIN PROW"/>
    <property type="match status" value="1"/>
</dbReference>
<dbReference type="GO" id="GO:0031460">
    <property type="term" value="P:glycine betaine transport"/>
    <property type="evidence" value="ECO:0007669"/>
    <property type="project" value="TreeGrafter"/>
</dbReference>
<reference evidence="8 9" key="1">
    <citation type="submission" date="2019-01" db="EMBL/GenBank/DDBJ databases">
        <title>Genome sequencing of strain FW100M-2.</title>
        <authorList>
            <person name="Heo J."/>
            <person name="Kim S.-J."/>
            <person name="Kim J.-S."/>
            <person name="Hong S.-B."/>
            <person name="Kwon S.-W."/>
        </authorList>
    </citation>
    <scope>NUCLEOTIDE SEQUENCE [LARGE SCALE GENOMIC DNA]</scope>
    <source>
        <strain evidence="8 9">FW100M-2</strain>
    </source>
</reference>
<evidence type="ECO:0000313" key="9">
    <source>
        <dbReference type="Proteomes" id="UP000293568"/>
    </source>
</evidence>
<dbReference type="InterPro" id="IPR035906">
    <property type="entry name" value="MetI-like_sf"/>
</dbReference>
<dbReference type="EMBL" id="CP035492">
    <property type="protein sequence ID" value="QAY66871.1"/>
    <property type="molecule type" value="Genomic_DNA"/>
</dbReference>
<keyword evidence="5 6" id="KW-0472">Membrane</keyword>
<dbReference type="Pfam" id="PF00528">
    <property type="entry name" value="BPD_transp_1"/>
    <property type="match status" value="1"/>
</dbReference>
<dbReference type="GO" id="GO:0055085">
    <property type="term" value="P:transmembrane transport"/>
    <property type="evidence" value="ECO:0007669"/>
    <property type="project" value="InterPro"/>
</dbReference>
<name>A0A4V0YF89_9BACL</name>
<evidence type="ECO:0000256" key="6">
    <source>
        <dbReference type="RuleBase" id="RU363032"/>
    </source>
</evidence>
<evidence type="ECO:0000256" key="1">
    <source>
        <dbReference type="ARBA" id="ARBA00004141"/>
    </source>
</evidence>
<dbReference type="FunFam" id="1.10.3720.10:FF:000001">
    <property type="entry name" value="Glycine betaine ABC transporter, permease"/>
    <property type="match status" value="1"/>
</dbReference>
<protein>
    <submittedName>
        <fullName evidence="8">ABC transporter permease</fullName>
    </submittedName>
</protein>
<evidence type="ECO:0000256" key="2">
    <source>
        <dbReference type="ARBA" id="ARBA00022448"/>
    </source>
</evidence>
<dbReference type="SUPFAM" id="SSF161098">
    <property type="entry name" value="MetI-like"/>
    <property type="match status" value="1"/>
</dbReference>
<dbReference type="KEGG" id="pprt:ET464_11165"/>
<dbReference type="RefSeq" id="WP_129440889.1">
    <property type="nucleotide sequence ID" value="NZ_CP035492.1"/>
</dbReference>
<comment type="similarity">
    <text evidence="6">Belongs to the binding-protein-dependent transport system permease family.</text>
</comment>
<keyword evidence="4 6" id="KW-1133">Transmembrane helix</keyword>
<feature type="transmembrane region" description="Helical" evidence="6">
    <location>
        <begin position="70"/>
        <end position="98"/>
    </location>
</feature>
<dbReference type="OrthoDB" id="9801163at2"/>
<feature type="transmembrane region" description="Helical" evidence="6">
    <location>
        <begin position="187"/>
        <end position="208"/>
    </location>
</feature>
<dbReference type="Proteomes" id="UP000293568">
    <property type="component" value="Chromosome"/>
</dbReference>